<feature type="compositionally biased region" description="Gly residues" evidence="2">
    <location>
        <begin position="731"/>
        <end position="740"/>
    </location>
</feature>
<reference evidence="4 5" key="2">
    <citation type="submission" date="2024-05" db="EMBL/GenBank/DDBJ databases">
        <authorList>
            <person name="Chen Y."/>
            <person name="Shah S."/>
            <person name="Dougan E. K."/>
            <person name="Thang M."/>
            <person name="Chan C."/>
        </authorList>
    </citation>
    <scope>NUCLEOTIDE SEQUENCE [LARGE SCALE GENOMIC DNA]</scope>
</reference>
<proteinExistence type="predicted"/>
<dbReference type="GO" id="GO:0015074">
    <property type="term" value="P:DNA integration"/>
    <property type="evidence" value="ECO:0007669"/>
    <property type="project" value="InterPro"/>
</dbReference>
<feature type="region of interest" description="Disordered" evidence="2">
    <location>
        <begin position="708"/>
        <end position="745"/>
    </location>
</feature>
<dbReference type="EMBL" id="CAMXCT010003196">
    <property type="protein sequence ID" value="CAI4002985.1"/>
    <property type="molecule type" value="Genomic_DNA"/>
</dbReference>
<evidence type="ECO:0000313" key="3">
    <source>
        <dbReference type="EMBL" id="CAI4002985.1"/>
    </source>
</evidence>
<dbReference type="Gene3D" id="1.10.443.10">
    <property type="entry name" value="Intergrase catalytic core"/>
    <property type="match status" value="1"/>
</dbReference>
<dbReference type="SUPFAM" id="SSF56349">
    <property type="entry name" value="DNA breaking-rejoining enzymes"/>
    <property type="match status" value="1"/>
</dbReference>
<evidence type="ECO:0000313" key="5">
    <source>
        <dbReference type="Proteomes" id="UP001152797"/>
    </source>
</evidence>
<dbReference type="Proteomes" id="UP001152797">
    <property type="component" value="Unassembled WGS sequence"/>
</dbReference>
<dbReference type="EMBL" id="CAMXCT020003196">
    <property type="protein sequence ID" value="CAL1156360.1"/>
    <property type="molecule type" value="Genomic_DNA"/>
</dbReference>
<sequence length="1658" mass="183057">MQSSGSDPVENLTVLIGNLEISIFARYRGADRHQSPPPVTLISASSTTTLTTSVAGPELPQTSWDRVESAVELPNHLVTRIIRSTTPHEYSSIQVAHLEPLLDRLRSSDQVWTPHARLVRAYRAGLLARRWLDGESSGEDSPAVPLRNSFYVVLRSRDNGPAFWTKHYNIYAAEVFVSRGMAAREAMNAWEKGAVLEEAQRSARDGSVPVIHYVVGDPSDGSNTIAVCYLVYVRLGGFMLAIPNSEDVQASIAQLADLGEGEPAFTTSEVEVESTRQRSLGAVTMGLVDLPWELVGYFSKPAAPRNVLPRGAQVIQLKVNRSIARPVRASLLEAADAWIGSAGMEADTAQEYLTGEEWLDSPAHAQDQLDPASAPDGSASPAVVQNLLARIAELEAQVKTSVAPNLGMAPRQPGPEHVKSSPLVPLDQGQTLSAQEWDRIKKLAGAPPPRVGSVEQRRTTVSAQTGLMDQALALQEKEAEEDPVGSDDFVALVAASKDPLQQMLAMQLQQNQMLLKKLVPKQTDPVLGALSGSGSDSASGGGSNVKGCLAREAYLKAVNDLPKVAAVARANALKELGYTSERDDGALMKRYVERRIPLAEFRQLALMATMLAEAWQVGHASQNFELLGLVARMLFFVEQTALDGGRTQLSWLLTGYTEPSTHMLMTSKKRPGLQPFSRLCAPAWVSGNLAYLRDLDFLEARMASVGKPPKTLTWDDEHDAKPSPKPKGAPKSGGGKGGVGRLPQSYHLVDGSAGELMSEPNLNPPEHNPHRTCEQDMDGRTATVPICSAKAVTSSRVKWEYPPSFHAAEFLGPVVKEAFLDPEVLRLPADQWPPSKPAKMHVSRQEFLKLVERWDQLGKGRKQDGVFHLSSRARSELQLLAILGPTAQADLRVGHSSKIFCTDASPTGGAVTFAQSTSQATAEIWRHCEQRGFYSKLQSPVSVILEEKGFEPASNEQFTPDIEQFVDFSTRNIPAPMSEGIIFDCIELFRGSGNWSSAHEQRGFRVHPGIELDGRCLRVADMADTAVFHELSSLALRRVVKDWHAGTPCVSFGTLRKPQVRSKEFPSGFNPDEPFTRYHNMLARRTAFILTIAVMSGQFISVEQPGSSRMFLLHCYQACRGKIGRISPEVKARSLKEVGLPEAFEPATFCTEDVFSSRPWFEDPEWIGEICNSLRFREMFRYRFKKSGHINVNEARTYKSFLKAAAKTEPDSRLVGILDSRVTIGAAAKGRSSSFAISRIFQGCLPYIIGSGLYPGLLHCYSDMNRSDGPSRDGPVAPPSRAIPSWFEDLEQGRTEKFDAVVASSCFSKNAARWLRFLLLLAGDIERNPGPMRGPMDLSIGFVKATSDRMTKCLNAFSVWLQEHLKVSSEAVFSDMQALVWSLRAYGLYCFEQGLPRYMFTYAITAAQDQFPACKPLMNVAWQIDRKWQFHEPGVCRAVLPEVIIKAIACLSALWGWKNWTALFLLGFAAMLHPSEMLNLCRQDLVFPSDLHSSTFAMYVRVRDPKTARFARRQHSRIDDSSVIRIAQAVFGNLPLSAQLFPGSMHVFRRQWNSIMSRIGVPYKQSERGATPGVLRGSGATYFYCTTENLAWVAWRGRWSRLRTLEFYLQEVGSQMLIHELDPWAKAKVFTLADACPAVLWSTFLAEQNCRSGSGLDL</sequence>
<dbReference type="EMBL" id="CAMXCT030003196">
    <property type="protein sequence ID" value="CAL4790297.1"/>
    <property type="molecule type" value="Genomic_DNA"/>
</dbReference>
<feature type="compositionally biased region" description="Basic and acidic residues" evidence="2">
    <location>
        <begin position="713"/>
        <end position="722"/>
    </location>
</feature>
<evidence type="ECO:0000256" key="1">
    <source>
        <dbReference type="ARBA" id="ARBA00023172"/>
    </source>
</evidence>
<keyword evidence="1" id="KW-0233">DNA recombination</keyword>
<feature type="region of interest" description="Disordered" evidence="2">
    <location>
        <begin position="404"/>
        <end position="424"/>
    </location>
</feature>
<accession>A0A9P1D4U8</accession>
<gene>
    <name evidence="3" type="ORF">C1SCF055_LOCUS28892</name>
</gene>
<organism evidence="3">
    <name type="scientific">Cladocopium goreaui</name>
    <dbReference type="NCBI Taxonomy" id="2562237"/>
    <lineage>
        <taxon>Eukaryota</taxon>
        <taxon>Sar</taxon>
        <taxon>Alveolata</taxon>
        <taxon>Dinophyceae</taxon>
        <taxon>Suessiales</taxon>
        <taxon>Symbiodiniaceae</taxon>
        <taxon>Cladocopium</taxon>
    </lineage>
</organism>
<protein>
    <submittedName>
        <fullName evidence="4">Tyr recombinase domain-containing protein</fullName>
    </submittedName>
</protein>
<dbReference type="GO" id="GO:0003677">
    <property type="term" value="F:DNA binding"/>
    <property type="evidence" value="ECO:0007669"/>
    <property type="project" value="InterPro"/>
</dbReference>
<reference evidence="3" key="1">
    <citation type="submission" date="2022-10" db="EMBL/GenBank/DDBJ databases">
        <authorList>
            <person name="Chen Y."/>
            <person name="Dougan E. K."/>
            <person name="Chan C."/>
            <person name="Rhodes N."/>
            <person name="Thang M."/>
        </authorList>
    </citation>
    <scope>NUCLEOTIDE SEQUENCE</scope>
</reference>
<dbReference type="GO" id="GO:0006310">
    <property type="term" value="P:DNA recombination"/>
    <property type="evidence" value="ECO:0007669"/>
    <property type="project" value="UniProtKB-KW"/>
</dbReference>
<evidence type="ECO:0000256" key="2">
    <source>
        <dbReference type="SAM" id="MobiDB-lite"/>
    </source>
</evidence>
<feature type="region of interest" description="Disordered" evidence="2">
    <location>
        <begin position="444"/>
        <end position="463"/>
    </location>
</feature>
<comment type="caution">
    <text evidence="3">The sequence shown here is derived from an EMBL/GenBank/DDBJ whole genome shotgun (WGS) entry which is preliminary data.</text>
</comment>
<name>A0A9P1D4U8_9DINO</name>
<dbReference type="InterPro" id="IPR011010">
    <property type="entry name" value="DNA_brk_join_enz"/>
</dbReference>
<keyword evidence="5" id="KW-1185">Reference proteome</keyword>
<dbReference type="OrthoDB" id="435687at2759"/>
<evidence type="ECO:0000313" key="4">
    <source>
        <dbReference type="EMBL" id="CAL4790297.1"/>
    </source>
</evidence>
<dbReference type="InterPro" id="IPR013762">
    <property type="entry name" value="Integrase-like_cat_sf"/>
</dbReference>